<organism evidence="3 4">
    <name type="scientific">Streptomyces niveus</name>
    <name type="common">Streptomyces spheroides</name>
    <dbReference type="NCBI Taxonomy" id="193462"/>
    <lineage>
        <taxon>Bacteria</taxon>
        <taxon>Bacillati</taxon>
        <taxon>Actinomycetota</taxon>
        <taxon>Actinomycetes</taxon>
        <taxon>Kitasatosporales</taxon>
        <taxon>Streptomycetaceae</taxon>
        <taxon>Streptomyces</taxon>
    </lineage>
</organism>
<dbReference type="EMBL" id="CP018047">
    <property type="protein sequence ID" value="AQU69227.1"/>
    <property type="molecule type" value="Genomic_DNA"/>
</dbReference>
<feature type="transmembrane region" description="Helical" evidence="2">
    <location>
        <begin position="227"/>
        <end position="246"/>
    </location>
</feature>
<sequence>MLPGIRRDGTSRGPLLASALVAGSMAPDMTYFAATAVPAAMEFGDVTHGPLGLFTVDVVIAAALVGLWLMLREPLLALLPAAWQGRAHTFVRGPDRRGGRPPALAARFYLSAVLGASTHVLWDAFTHFDRWGTRMVPALRDEVAGFPMYTYTQYGSSAVALVLLGWFTVTALRRLPRTPAPAAVPVLPRRERALAHALLAGCVLLGMVHRVTRWYAYHGQVSTPLDVIPTLCFGAGAGLALGLVLYGAGMRLRGTRTAAGSSSTAVHASSAGRAADTAPPALEETTRGGPSGD</sequence>
<proteinExistence type="predicted"/>
<accession>A0A1U9QYJ0</accession>
<feature type="transmembrane region" description="Helical" evidence="2">
    <location>
        <begin position="154"/>
        <end position="172"/>
    </location>
</feature>
<keyword evidence="2" id="KW-1133">Transmembrane helix</keyword>
<protein>
    <recommendedName>
        <fullName evidence="5">DUF4184 domain-containing protein</fullName>
    </recommendedName>
</protein>
<evidence type="ECO:0008006" key="5">
    <source>
        <dbReference type="Google" id="ProtNLM"/>
    </source>
</evidence>
<feature type="transmembrane region" description="Helical" evidence="2">
    <location>
        <begin position="193"/>
        <end position="215"/>
    </location>
</feature>
<gene>
    <name evidence="3" type="ORF">BBN63_26635</name>
</gene>
<dbReference type="Proteomes" id="UP000189677">
    <property type="component" value="Chromosome"/>
</dbReference>
<keyword evidence="2" id="KW-0472">Membrane</keyword>
<dbReference type="KEGG" id="snw:BBN63_26635"/>
<dbReference type="AlphaFoldDB" id="A0A1U9QYJ0"/>
<evidence type="ECO:0000313" key="3">
    <source>
        <dbReference type="EMBL" id="AQU69227.1"/>
    </source>
</evidence>
<name>A0A1U9QYJ0_STRNV</name>
<evidence type="ECO:0000256" key="2">
    <source>
        <dbReference type="SAM" id="Phobius"/>
    </source>
</evidence>
<feature type="transmembrane region" description="Helical" evidence="2">
    <location>
        <begin position="51"/>
        <end position="71"/>
    </location>
</feature>
<reference evidence="3 4" key="1">
    <citation type="submission" date="2016-11" db="EMBL/GenBank/DDBJ databases">
        <title>Complete genome sequence of Streptomyces niveus SCSIO 3406.</title>
        <authorList>
            <person name="Zhu Q."/>
            <person name="Cheng W."/>
            <person name="Song Y."/>
            <person name="Li Q."/>
            <person name="Ju J."/>
        </authorList>
    </citation>
    <scope>NUCLEOTIDE SEQUENCE [LARGE SCALE GENOMIC DNA]</scope>
    <source>
        <strain evidence="3 4">SCSIO 3406</strain>
    </source>
</reference>
<dbReference type="InterPro" id="IPR025238">
    <property type="entry name" value="DUF4184"/>
</dbReference>
<dbReference type="Pfam" id="PF13803">
    <property type="entry name" value="DUF4184"/>
    <property type="match status" value="1"/>
</dbReference>
<keyword evidence="4" id="KW-1185">Reference proteome</keyword>
<evidence type="ECO:0000313" key="4">
    <source>
        <dbReference type="Proteomes" id="UP000189677"/>
    </source>
</evidence>
<feature type="region of interest" description="Disordered" evidence="1">
    <location>
        <begin position="263"/>
        <end position="293"/>
    </location>
</feature>
<evidence type="ECO:0000256" key="1">
    <source>
        <dbReference type="SAM" id="MobiDB-lite"/>
    </source>
</evidence>
<keyword evidence="2" id="KW-0812">Transmembrane</keyword>